<reference evidence="2" key="1">
    <citation type="submission" date="2014-07" db="EMBL/GenBank/DDBJ databases">
        <authorList>
            <person name="Ciesielski A.L."/>
            <person name="Cooling G.T."/>
            <person name="Frankie M.C."/>
            <person name="Lierz K.L."/>
            <person name="Miller C.S."/>
            <person name="Rackow A.R."/>
            <person name="Uddin N."/>
            <person name="Dean M.A."/>
        </authorList>
    </citation>
    <scope>NUCLEOTIDE SEQUENCE</scope>
</reference>
<accession>A0A0A0QZ22</accession>
<keyword evidence="1" id="KW-1133">Transmembrane helix</keyword>
<keyword evidence="1" id="KW-0812">Transmembrane</keyword>
<evidence type="ECO:0000313" key="2">
    <source>
        <dbReference type="EMBL" id="AIU94788.1"/>
    </source>
</evidence>
<sequence length="81" mass="9838">MVGQQVRYPYSFLGKFVQFPWKHYWKNARGFRYSMIALAVTYPLFLKIHQIMNSPGNVREWTKIRERRLHDHFAPPSMDDH</sequence>
<keyword evidence="1" id="KW-0472">Membrane</keyword>
<name>A0A0A0QZ22_9ANNE</name>
<protein>
    <submittedName>
        <fullName evidence="2">Uncharacterized protein</fullName>
    </submittedName>
</protein>
<dbReference type="EMBL" id="KM267662">
    <property type="protein sequence ID" value="AIU94788.1"/>
    <property type="molecule type" value="mRNA"/>
</dbReference>
<feature type="transmembrane region" description="Helical" evidence="1">
    <location>
        <begin position="30"/>
        <end position="46"/>
    </location>
</feature>
<evidence type="ECO:0000256" key="1">
    <source>
        <dbReference type="SAM" id="Phobius"/>
    </source>
</evidence>
<proteinExistence type="evidence at transcript level"/>
<organism evidence="2">
    <name type="scientific">Phragmatopoma lapidosa</name>
    <dbReference type="NCBI Taxonomy" id="341668"/>
    <lineage>
        <taxon>Eukaryota</taxon>
        <taxon>Metazoa</taxon>
        <taxon>Spiralia</taxon>
        <taxon>Lophotrochozoa</taxon>
        <taxon>Annelida</taxon>
        <taxon>Polychaeta</taxon>
        <taxon>Sedentaria</taxon>
        <taxon>Canalipalpata</taxon>
        <taxon>Sabellida</taxon>
        <taxon>Sabellariidae</taxon>
        <taxon>Phragmatopoma</taxon>
    </lineage>
</organism>
<dbReference type="AlphaFoldDB" id="A0A0A0QZ22"/>